<evidence type="ECO:0000256" key="3">
    <source>
        <dbReference type="ARBA" id="ARBA00022475"/>
    </source>
</evidence>
<keyword evidence="3" id="KW-1003">Cell membrane</keyword>
<keyword evidence="6 12" id="KW-1133">Transmembrane helix</keyword>
<dbReference type="GO" id="GO:0008289">
    <property type="term" value="F:lipid binding"/>
    <property type="evidence" value="ECO:0007669"/>
    <property type="project" value="UniProtKB-KW"/>
</dbReference>
<sequence>MNHLPAKKRMIVTLTVDAGQEAGTEELSLTTATDDTGAQVRFSPVKLTTSRSEVRYRYPVFYVQNYNAQPTEETIGGSLFNQCSAVFDTKKATCGIAKDTAGNLIPYSQGFCCDCGVCQTLGICSPDSRASNACNLFNKYTSASCLRFGPVWYSGYSIGQYSNWYTINVSLSLNTTDNSNGVGSVVNKNETLSISPDRIGASSEDFGVQVRWIGDFNPTEQPLDLSSRMLFVPSLPRDSDRVKNGPAEWMILDTNLVTLDGRTCNKVGVSYEAFSSQGNACRLNPGSCLGSQLEDYRTEDAKSAAAGKRGKYMATTFGDFDLETFQKNTSASKSPYITYVATSPAASMITITISADDLQYIVAVATGIIVNASLNMDVLAASTKDGVMNVRIQNTGAIVSRFAVEVADCSEGVFPVPAQTASIQPSQVQDFAFAILAQDVNYNGTANCTVYLRNSLEAIVDQRLVGFKVSPVDFNNGTQGGTAGDGGKGSTSGSDVQCSSCVFMNLVCSFKGGCAGKIVGNVAFMVGIVVALVLVIRFRKYVCCCLKGCCSSSSSSDSRPRRKRRHEEEPGNVLPYGGSLQQQQMLTSLQAQVQMLQSQQQLPQQQTMYGVDHYGNNMSMYPNNGNMSFGNNNMNMNMPSSPLPIYVDDHRMGYNNYGNMNSNLNGLIHSRSPSMSSQQMNYYGNHPY</sequence>
<organism evidence="14 15">
    <name type="scientific">Angomonas deanei</name>
    <dbReference type="NCBI Taxonomy" id="59799"/>
    <lineage>
        <taxon>Eukaryota</taxon>
        <taxon>Discoba</taxon>
        <taxon>Euglenozoa</taxon>
        <taxon>Kinetoplastea</taxon>
        <taxon>Metakinetoplastina</taxon>
        <taxon>Trypanosomatida</taxon>
        <taxon>Trypanosomatidae</taxon>
        <taxon>Strigomonadinae</taxon>
        <taxon>Angomonas</taxon>
    </lineage>
</organism>
<evidence type="ECO:0000256" key="1">
    <source>
        <dbReference type="ARBA" id="ARBA00004251"/>
    </source>
</evidence>
<dbReference type="GO" id="GO:0007338">
    <property type="term" value="P:single fertilization"/>
    <property type="evidence" value="ECO:0007669"/>
    <property type="project" value="UniProtKB-KW"/>
</dbReference>
<dbReference type="InterPro" id="IPR040326">
    <property type="entry name" value="HAP2/GCS1"/>
</dbReference>
<evidence type="ECO:0000256" key="6">
    <source>
        <dbReference type="ARBA" id="ARBA00022989"/>
    </source>
</evidence>
<accession>A0A7G2CIM2</accession>
<evidence type="ECO:0000256" key="10">
    <source>
        <dbReference type="ARBA" id="ARBA00023279"/>
    </source>
</evidence>
<proteinExistence type="inferred from homology"/>
<dbReference type="PANTHER" id="PTHR31764:SF0">
    <property type="entry name" value="GENERATIVE CELL SPECIFIC-1_HAP2 DOMAIN-CONTAINING PROTEIN"/>
    <property type="match status" value="1"/>
</dbReference>
<evidence type="ECO:0000256" key="9">
    <source>
        <dbReference type="ARBA" id="ARBA00023157"/>
    </source>
</evidence>
<dbReference type="GO" id="GO:0005886">
    <property type="term" value="C:plasma membrane"/>
    <property type="evidence" value="ECO:0007669"/>
    <property type="project" value="UniProtKB-SubCell"/>
</dbReference>
<reference evidence="14 15" key="1">
    <citation type="submission" date="2020-08" db="EMBL/GenBank/DDBJ databases">
        <authorList>
            <person name="Newling K."/>
            <person name="Davey J."/>
            <person name="Forrester S."/>
        </authorList>
    </citation>
    <scope>NUCLEOTIDE SEQUENCE [LARGE SCALE GENOMIC DNA]</scope>
    <source>
        <strain evidence="15">Crithidia deanei Carvalho (ATCC PRA-265)</strain>
    </source>
</reference>
<keyword evidence="15" id="KW-1185">Reference proteome</keyword>
<dbReference type="OrthoDB" id="272303at2759"/>
<keyword evidence="5" id="KW-0732">Signal</keyword>
<comment type="subcellular location">
    <subcellularLocation>
        <location evidence="1">Cell membrane</location>
        <topology evidence="1">Single-pass type I membrane protein</topology>
    </subcellularLocation>
</comment>
<evidence type="ECO:0000256" key="4">
    <source>
        <dbReference type="ARBA" id="ARBA00022692"/>
    </source>
</evidence>
<evidence type="ECO:0000256" key="2">
    <source>
        <dbReference type="ARBA" id="ARBA00010929"/>
    </source>
</evidence>
<evidence type="ECO:0000256" key="5">
    <source>
        <dbReference type="ARBA" id="ARBA00022729"/>
    </source>
</evidence>
<feature type="transmembrane region" description="Helical" evidence="12">
    <location>
        <begin position="518"/>
        <end position="538"/>
    </location>
</feature>
<dbReference type="InterPro" id="IPR018928">
    <property type="entry name" value="HAP2/GCS1_dom"/>
</dbReference>
<comment type="similarity">
    <text evidence="2">Belongs to the HAP2/GCS1 family.</text>
</comment>
<keyword evidence="9" id="KW-1015">Disulfide bond</keyword>
<evidence type="ECO:0000313" key="15">
    <source>
        <dbReference type="Proteomes" id="UP000515908"/>
    </source>
</evidence>
<keyword evidence="4 12" id="KW-0812">Transmembrane</keyword>
<dbReference type="EMBL" id="LR877157">
    <property type="protein sequence ID" value="CAD2219269.1"/>
    <property type="molecule type" value="Genomic_DNA"/>
</dbReference>
<feature type="region of interest" description="Disordered" evidence="11">
    <location>
        <begin position="550"/>
        <end position="577"/>
    </location>
</feature>
<keyword evidence="7" id="KW-0446">Lipid-binding</keyword>
<evidence type="ECO:0000256" key="12">
    <source>
        <dbReference type="SAM" id="Phobius"/>
    </source>
</evidence>
<dbReference type="Pfam" id="PF10699">
    <property type="entry name" value="HAP2-GCS1"/>
    <property type="match status" value="1"/>
</dbReference>
<evidence type="ECO:0000259" key="13">
    <source>
        <dbReference type="Pfam" id="PF10699"/>
    </source>
</evidence>
<evidence type="ECO:0000256" key="11">
    <source>
        <dbReference type="SAM" id="MobiDB-lite"/>
    </source>
</evidence>
<protein>
    <submittedName>
        <fullName evidence="14">Male gamete fusion factor, putative</fullName>
    </submittedName>
</protein>
<evidence type="ECO:0000256" key="7">
    <source>
        <dbReference type="ARBA" id="ARBA00023121"/>
    </source>
</evidence>
<evidence type="ECO:0000256" key="8">
    <source>
        <dbReference type="ARBA" id="ARBA00023136"/>
    </source>
</evidence>
<dbReference type="PANTHER" id="PTHR31764">
    <property type="entry name" value="PROTEIN HAPLESS 2"/>
    <property type="match status" value="1"/>
</dbReference>
<feature type="domain" description="Generative cell specific-1/HAP2" evidence="13">
    <location>
        <begin position="6"/>
        <end position="511"/>
    </location>
</feature>
<keyword evidence="8 12" id="KW-0472">Membrane</keyword>
<dbReference type="VEuPathDB" id="TriTrypDB:ADEAN_000677100"/>
<dbReference type="Proteomes" id="UP000515908">
    <property type="component" value="Chromosome 13"/>
</dbReference>
<gene>
    <name evidence="14" type="ORF">ADEAN_000677100</name>
</gene>
<keyword evidence="10" id="KW-0278">Fertilization</keyword>
<dbReference type="AlphaFoldDB" id="A0A7G2CIM2"/>
<name>A0A7G2CIM2_9TRYP</name>
<evidence type="ECO:0000313" key="14">
    <source>
        <dbReference type="EMBL" id="CAD2219269.1"/>
    </source>
</evidence>